<organism evidence="2 3">
    <name type="scientific">Candidatus Iainarchaeum sp</name>
    <dbReference type="NCBI Taxonomy" id="3101447"/>
    <lineage>
        <taxon>Archaea</taxon>
        <taxon>Candidatus Iainarchaeota</taxon>
        <taxon>Candidatus Iainarchaeia</taxon>
        <taxon>Candidatus Iainarchaeales</taxon>
        <taxon>Candidatus Iainarchaeaceae</taxon>
        <taxon>Candidatus Iainarchaeum</taxon>
    </lineage>
</organism>
<evidence type="ECO:0000313" key="2">
    <source>
        <dbReference type="EMBL" id="MAG17953.1"/>
    </source>
</evidence>
<reference evidence="3" key="1">
    <citation type="submission" date="2017-09" db="EMBL/GenBank/DDBJ databases">
        <title>The Reconstruction of 2,631 Draft Metagenome-Assembled Genomes from the Global Oceans.</title>
        <authorList>
            <person name="Tully B.J."/>
            <person name="Graham E.D."/>
            <person name="Heidelberg J.F."/>
        </authorList>
    </citation>
    <scope>NUCLEOTIDE SEQUENCE [LARGE SCALE GENOMIC DNA]</scope>
</reference>
<evidence type="ECO:0000313" key="3">
    <source>
        <dbReference type="Proteomes" id="UP000226712"/>
    </source>
</evidence>
<accession>A0A2D6LP32</accession>
<proteinExistence type="predicted"/>
<comment type="caution">
    <text evidence="2">The sequence shown here is derived from an EMBL/GenBank/DDBJ whole genome shotgun (WGS) entry which is preliminary data.</text>
</comment>
<evidence type="ECO:0000256" key="1">
    <source>
        <dbReference type="SAM" id="Phobius"/>
    </source>
</evidence>
<dbReference type="EMBL" id="NZBD01000004">
    <property type="protein sequence ID" value="MAG17953.1"/>
    <property type="molecule type" value="Genomic_DNA"/>
</dbReference>
<protein>
    <submittedName>
        <fullName evidence="2">Uncharacterized protein</fullName>
    </submittedName>
</protein>
<keyword evidence="1" id="KW-1133">Transmembrane helix</keyword>
<name>A0A2D6LP32_9ARCH</name>
<sequence>MQKGQGGVEYLLLIGGGVLVATIVITLTLGVIDSASENPQTGITSITELIEQRRAEDSLGSGSSLPLAAFSGIQNPPGAVWQLDAGSYNPETGEVILVISGNPSQTFNVTIYSEPINVTINRDSNCEEISPDLWECSVVLSESEVNELNSDPGSHTILVGGPLSPSATANIEIEDQGQKDTDSIPQTDTCGYGFCSYNPDAACTPDCASAVGSAAFEIVENTMYDHGYVWDGSTFIGLYFMGVDSALSSSPYENYLLGLTDSVINFYYFEQGGAGDIVYLMDYLETHGFGTELEFVEVSNGTLITVDGLKGYQLFLVCNSEFILVANFLDPTYQESPPELDMMAQTFNDVLDRLDCSTVATETITCNNNNICEAGENPTNCPADCEAGEPVNIETITSEAVILEPIYDGFSYSPYTVQNNMGITIFADPWEKLDQETFAAIGMKMRGRPAGAEEFTPGDLQALHLTEHRSFYDFDTTIIPNNAQITDVKLNLYVENSQENPEITLLKLSERSQQSSTSEEIRTLWNDMAGCHRVNPERTAFINDCYQENVTLVQQGEQIFDLGLEGEQDLQGLLNQDYFPIGLTVRNMYQGGETLWMFANLTTTESTSNNPTLEVSYETIQTLSCEQFNSLTVGDNVWTSSGLRLQFTDIGESTATIDLIYNETETGETINGETIGLDTGNNFATSNSGLTEITLTSHNGSNIDLCINSAETTSTETTISSNGDLLELYDYRIYPYDSSHTGSKPYIATITTGTSDPNSLYYYKISNSAEIWDDPDGGQLDLGPLSPTRAGQILNPDFEGNPGIYQRPANFLETVPNGTPGKDFVNVEFLGFEDDEEKTIVEIGQQVNGLDSSAHGGIEFRADDDSLKQIPFYIKLDNLQTNNTFDFDSTIWTGVDFGSQGQTGEFDVEMVIGNFDYVNNRLWKIEIFETPTTYVDITVQTGQIEYFSNLNGGDFTVNGVNYRITNIDPVSNEITVAVDMAVEIRKYDFLGLLLFNTQGDVIDDTYGKLLLSNNQVFDPDLPIAIPKSIPLYDDDLIRPAYYVAKYNSTNNSLWFLLDRQVFMENQGGVIQNNHWFHFDGTSIPSQSGHFDYLTYYHPKDSDFNSTRHPESIYTGIFRVGFAPLVEDPQVFLTKVNTENGGVNPPATYTYSFENSAVRYPGTPTWKLGDYSVDSTTLTSGYTNSGAKAEIVNSGEGVKLTLPERRENVEIAVYQENAQIGSADSKIFSLPMTSRIGQSEIIAALNGVDDVNALTNADLPLLLNLQMPFPSGTVTVKEVIGLDFDARFDRSSDTKDLVGKIDHTGDFAYEARLGSSTTGVPAQDVIGSYAPLFGTLHKVTDLQLTGNRSITFDTSQVRLNEGMYLRNLDGAGALAGQKVKLRLVSIVDIAEVTPIYAATFELYDESDNLTSVVAGIVGNAEINEYFSDLATPIVVDTTAIGATSGIGYVELTVG</sequence>
<feature type="transmembrane region" description="Helical" evidence="1">
    <location>
        <begin position="12"/>
        <end position="32"/>
    </location>
</feature>
<keyword evidence="1" id="KW-0472">Membrane</keyword>
<gene>
    <name evidence="2" type="ORF">CL944_00595</name>
</gene>
<keyword evidence="1" id="KW-0812">Transmembrane</keyword>
<dbReference type="Proteomes" id="UP000226712">
    <property type="component" value="Unassembled WGS sequence"/>
</dbReference>